<dbReference type="PANTHER" id="PTHR22930:SF269">
    <property type="entry name" value="NUCLEASE HARBI1-LIKE PROTEIN"/>
    <property type="match status" value="1"/>
</dbReference>
<accession>A0ABM5K4G8</accession>
<protein>
    <recommendedName>
        <fullName evidence="8">DDE Tnp4 domain-containing protein</fullName>
    </recommendedName>
</protein>
<evidence type="ECO:0000313" key="10">
    <source>
        <dbReference type="Proteomes" id="UP001652700"/>
    </source>
</evidence>
<proteinExistence type="inferred from homology"/>
<dbReference type="Pfam" id="PF13359">
    <property type="entry name" value="DDE_Tnp_4"/>
    <property type="match status" value="1"/>
</dbReference>
<comment type="cofactor">
    <cofactor evidence="1">
        <name>a divalent metal cation</name>
        <dbReference type="ChEBI" id="CHEBI:60240"/>
    </cofactor>
</comment>
<dbReference type="InterPro" id="IPR045249">
    <property type="entry name" value="HARBI1-like"/>
</dbReference>
<keyword evidence="5" id="KW-0479">Metal-binding</keyword>
<organism evidence="9 10">
    <name type="scientific">Diabrotica virgifera virgifera</name>
    <name type="common">western corn rootworm</name>
    <dbReference type="NCBI Taxonomy" id="50390"/>
    <lineage>
        <taxon>Eukaryota</taxon>
        <taxon>Metazoa</taxon>
        <taxon>Ecdysozoa</taxon>
        <taxon>Arthropoda</taxon>
        <taxon>Hexapoda</taxon>
        <taxon>Insecta</taxon>
        <taxon>Pterygota</taxon>
        <taxon>Neoptera</taxon>
        <taxon>Endopterygota</taxon>
        <taxon>Coleoptera</taxon>
        <taxon>Polyphaga</taxon>
        <taxon>Cucujiformia</taxon>
        <taxon>Chrysomeloidea</taxon>
        <taxon>Chrysomelidae</taxon>
        <taxon>Galerucinae</taxon>
        <taxon>Diabroticina</taxon>
        <taxon>Diabroticites</taxon>
        <taxon>Diabrotica</taxon>
    </lineage>
</organism>
<reference evidence="9" key="1">
    <citation type="submission" date="2025-05" db="UniProtKB">
        <authorList>
            <consortium name="EnsemblMetazoa"/>
        </authorList>
    </citation>
    <scope>IDENTIFICATION</scope>
</reference>
<dbReference type="PANTHER" id="PTHR22930">
    <property type="match status" value="1"/>
</dbReference>
<keyword evidence="7" id="KW-0539">Nucleus</keyword>
<comment type="similarity">
    <text evidence="3">Belongs to the HARBI1 family.</text>
</comment>
<evidence type="ECO:0000313" key="9">
    <source>
        <dbReference type="EnsemblMetazoa" id="XP_050505088.1"/>
    </source>
</evidence>
<evidence type="ECO:0000259" key="8">
    <source>
        <dbReference type="Pfam" id="PF13359"/>
    </source>
</evidence>
<evidence type="ECO:0000256" key="2">
    <source>
        <dbReference type="ARBA" id="ARBA00004123"/>
    </source>
</evidence>
<name>A0ABM5K4G8_DIAVI</name>
<keyword evidence="4" id="KW-0540">Nuclease</keyword>
<comment type="subcellular location">
    <subcellularLocation>
        <location evidence="2">Nucleus</location>
    </subcellularLocation>
</comment>
<evidence type="ECO:0000256" key="3">
    <source>
        <dbReference type="ARBA" id="ARBA00006958"/>
    </source>
</evidence>
<keyword evidence="6" id="KW-0378">Hydrolase</keyword>
<evidence type="ECO:0000256" key="1">
    <source>
        <dbReference type="ARBA" id="ARBA00001968"/>
    </source>
</evidence>
<keyword evidence="10" id="KW-1185">Reference proteome</keyword>
<evidence type="ECO:0000256" key="4">
    <source>
        <dbReference type="ARBA" id="ARBA00022722"/>
    </source>
</evidence>
<evidence type="ECO:0000256" key="5">
    <source>
        <dbReference type="ARBA" id="ARBA00022723"/>
    </source>
</evidence>
<dbReference type="GeneID" id="126883518"/>
<dbReference type="EnsemblMetazoa" id="XM_050649131.1">
    <property type="protein sequence ID" value="XP_050505088.1"/>
    <property type="gene ID" value="LOC126883518"/>
</dbReference>
<dbReference type="RefSeq" id="XP_050505088.1">
    <property type="nucleotide sequence ID" value="XM_050649131.1"/>
</dbReference>
<evidence type="ECO:0000256" key="7">
    <source>
        <dbReference type="ARBA" id="ARBA00023242"/>
    </source>
</evidence>
<feature type="domain" description="DDE Tnp4" evidence="8">
    <location>
        <begin position="201"/>
        <end position="366"/>
    </location>
</feature>
<dbReference type="InterPro" id="IPR027806">
    <property type="entry name" value="HARBI1_dom"/>
</dbReference>
<evidence type="ECO:0000256" key="6">
    <source>
        <dbReference type="ARBA" id="ARBA00022801"/>
    </source>
</evidence>
<sequence length="446" mass="50883">MHATCLQLACCVYRISIYSSNFLVYLDMASEEQAVTIAAAVLIIVNNDNNQRKKQKKHSYWINPFLQRRKETLSIMDEVRLAQSSLFKNFTRMSPSDFELLLTLVGPIICKRNTYFREAIPEATRLAIFLRYAASGDSFASLMYTFKVSTPSISRIIKDVALAVVKVLQEYVQLPTSEEKWLEIAQQFQERWHFPHCLGALDGKHVVIQCPPNSGRSYYNYKRTFSIVLFALVDANYCFRYVNVGRPGRMSDGGVFLDSSLYTAIRDGVLNLPEQKNLPGTDILLPYVFVADDAFPLTKYIQKPYATDLLKGSPKRVFNYRLSLAPRIVENGFGLLRSVFRVLRTPIELKTDTIEEVVLACVCFHNFLRHSRQSRHLYCPPCTLDSDVDGNLVHGKWRKDIAGNTGITKLAKTGGNATREAKEIRDGFMKYFMSHEGSVPWQDVYL</sequence>
<dbReference type="Proteomes" id="UP001652700">
    <property type="component" value="Unplaced"/>
</dbReference>